<dbReference type="GO" id="GO:0000171">
    <property type="term" value="F:ribonuclease MRP activity"/>
    <property type="evidence" value="ECO:0007669"/>
    <property type="project" value="TreeGrafter"/>
</dbReference>
<dbReference type="RefSeq" id="XP_007737957.1">
    <property type="nucleotide sequence ID" value="XM_007739767.1"/>
</dbReference>
<dbReference type="AlphaFoldDB" id="W9XAE9"/>
<proteinExistence type="predicted"/>
<accession>W9XAE9</accession>
<evidence type="ECO:0000313" key="3">
    <source>
        <dbReference type="Proteomes" id="UP000019478"/>
    </source>
</evidence>
<keyword evidence="3" id="KW-1185">Reference proteome</keyword>
<dbReference type="GO" id="GO:0030681">
    <property type="term" value="C:multimeric ribonuclease P complex"/>
    <property type="evidence" value="ECO:0007669"/>
    <property type="project" value="TreeGrafter"/>
</dbReference>
<sequence>MQTLFPFAAASPAPTPKLHVTSGLLPPYVSASQAPTRKSPWRTVRDVGFIRSATVALPDELCHIIWQSVEAAVRKVRYVKVIMKLEDVLDGEFFTEYIKRGNVLMLSEGEPGVDNVFSLKDGILRLNLAKEVYERTGLPGTPVRSGGRKHVKSSYVVEYNLRLPSMLHGKKGFERLVWAAKNVLNSSLQWLFLDLNDDHAADVKGPIITHHPTIMHDVAPTVKKIPNALIPSTLTTTTNIMTPSTLTERTRSHPPPPTATSSSVPPEELQETMLDLFEYVDMLSLASPRVQATDHVDPFISRYQVPDVSGRGYTSNETRAQQPVTVMTWTGLISAQWVLDLLCAIIKQSRTARLPAPEQAPWLALTVSAHRTQAVGQVDGYTVILQPDGDDGERGDGPNSDHNHRVDENQNDEPQTRSVLDQHNRPTKRPRLVAATTGDEDDDSATGPKRANASSEYSDLDPLKSDSGATGGGTTTATTTTATATTTTAATTTTTTATGTNAAARAGFHHYICAEYVDSLVQVLRGGGA</sequence>
<dbReference type="EMBL" id="AMGY01000010">
    <property type="protein sequence ID" value="EXJ77447.1"/>
    <property type="molecule type" value="Genomic_DNA"/>
</dbReference>
<dbReference type="GO" id="GO:0001682">
    <property type="term" value="P:tRNA 5'-leader removal"/>
    <property type="evidence" value="ECO:0007669"/>
    <property type="project" value="InterPro"/>
</dbReference>
<comment type="caution">
    <text evidence="2">The sequence shown here is derived from an EMBL/GenBank/DDBJ whole genome shotgun (WGS) entry which is preliminary data.</text>
</comment>
<evidence type="ECO:0000256" key="1">
    <source>
        <dbReference type="SAM" id="MobiDB-lite"/>
    </source>
</evidence>
<dbReference type="GO" id="GO:0000447">
    <property type="term" value="P:endonucleolytic cleavage in ITS1 to separate SSU-rRNA from 5.8S rRNA and LSU-rRNA from tricistronic rRNA transcript (SSU-rRNA, 5.8S rRNA, LSU-rRNA)"/>
    <property type="evidence" value="ECO:0007669"/>
    <property type="project" value="TreeGrafter"/>
</dbReference>
<dbReference type="PANTHER" id="PTHR15396">
    <property type="entry name" value="RIBONUCLEASE P PROTEIN SUBUNIT P40"/>
    <property type="match status" value="1"/>
</dbReference>
<name>W9XAE9_9EURO</name>
<feature type="region of interest" description="Disordered" evidence="1">
    <location>
        <begin position="245"/>
        <end position="266"/>
    </location>
</feature>
<reference evidence="2 3" key="1">
    <citation type="submission" date="2013-03" db="EMBL/GenBank/DDBJ databases">
        <title>The Genome Sequence of Capronia epimyces CBS 606.96.</title>
        <authorList>
            <consortium name="The Broad Institute Genomics Platform"/>
            <person name="Cuomo C."/>
            <person name="de Hoog S."/>
            <person name="Gorbushina A."/>
            <person name="Walker B."/>
            <person name="Young S.K."/>
            <person name="Zeng Q."/>
            <person name="Gargeya S."/>
            <person name="Fitzgerald M."/>
            <person name="Haas B."/>
            <person name="Abouelleil A."/>
            <person name="Allen A.W."/>
            <person name="Alvarado L."/>
            <person name="Arachchi H.M."/>
            <person name="Berlin A.M."/>
            <person name="Chapman S.B."/>
            <person name="Gainer-Dewar J."/>
            <person name="Goldberg J."/>
            <person name="Griggs A."/>
            <person name="Gujja S."/>
            <person name="Hansen M."/>
            <person name="Howarth C."/>
            <person name="Imamovic A."/>
            <person name="Ireland A."/>
            <person name="Larimer J."/>
            <person name="McCowan C."/>
            <person name="Murphy C."/>
            <person name="Pearson M."/>
            <person name="Poon T.W."/>
            <person name="Priest M."/>
            <person name="Roberts A."/>
            <person name="Saif S."/>
            <person name="Shea T."/>
            <person name="Sisk P."/>
            <person name="Sykes S."/>
            <person name="Wortman J."/>
            <person name="Nusbaum C."/>
            <person name="Birren B."/>
        </authorList>
    </citation>
    <scope>NUCLEOTIDE SEQUENCE [LARGE SCALE GENOMIC DNA]</scope>
    <source>
        <strain evidence="2 3">CBS 606.96</strain>
    </source>
</reference>
<dbReference type="HOGENOM" id="CLU_048755_2_0_1"/>
<protein>
    <submittedName>
        <fullName evidence="2">Uncharacterized protein</fullName>
    </submittedName>
</protein>
<dbReference type="Pfam" id="PF08584">
    <property type="entry name" value="Ribonuc_P_40"/>
    <property type="match status" value="1"/>
</dbReference>
<gene>
    <name evidence="2" type="ORF">A1O3_09673</name>
</gene>
<feature type="compositionally biased region" description="Basic and acidic residues" evidence="1">
    <location>
        <begin position="392"/>
        <end position="408"/>
    </location>
</feature>
<dbReference type="GeneID" id="19173757"/>
<feature type="compositionally biased region" description="Polar residues" evidence="1">
    <location>
        <begin position="412"/>
        <end position="421"/>
    </location>
</feature>
<dbReference type="InterPro" id="IPR013893">
    <property type="entry name" value="RNase_P_Rpp40"/>
</dbReference>
<organism evidence="2 3">
    <name type="scientific">Capronia epimyces CBS 606.96</name>
    <dbReference type="NCBI Taxonomy" id="1182542"/>
    <lineage>
        <taxon>Eukaryota</taxon>
        <taxon>Fungi</taxon>
        <taxon>Dikarya</taxon>
        <taxon>Ascomycota</taxon>
        <taxon>Pezizomycotina</taxon>
        <taxon>Eurotiomycetes</taxon>
        <taxon>Chaetothyriomycetidae</taxon>
        <taxon>Chaetothyriales</taxon>
        <taxon>Herpotrichiellaceae</taxon>
        <taxon>Capronia</taxon>
    </lineage>
</organism>
<dbReference type="STRING" id="1182542.W9XAE9"/>
<dbReference type="OrthoDB" id="63112at2759"/>
<dbReference type="eggNOG" id="ENOG502S4BQ">
    <property type="taxonomic scope" value="Eukaryota"/>
</dbReference>
<evidence type="ECO:0000313" key="2">
    <source>
        <dbReference type="EMBL" id="EXJ77447.1"/>
    </source>
</evidence>
<feature type="region of interest" description="Disordered" evidence="1">
    <location>
        <begin position="383"/>
        <end position="479"/>
    </location>
</feature>
<dbReference type="GO" id="GO:0000172">
    <property type="term" value="C:ribonuclease MRP complex"/>
    <property type="evidence" value="ECO:0007669"/>
    <property type="project" value="TreeGrafter"/>
</dbReference>
<dbReference type="GO" id="GO:0004526">
    <property type="term" value="F:ribonuclease P activity"/>
    <property type="evidence" value="ECO:0007669"/>
    <property type="project" value="TreeGrafter"/>
</dbReference>
<dbReference type="PANTHER" id="PTHR15396:SF1">
    <property type="entry name" value="RIBONUCLEASE P PROTEIN SUBUNIT P40"/>
    <property type="match status" value="1"/>
</dbReference>
<dbReference type="Proteomes" id="UP000019478">
    <property type="component" value="Unassembled WGS sequence"/>
</dbReference>